<dbReference type="InterPro" id="IPR008927">
    <property type="entry name" value="6-PGluconate_DH-like_C_sf"/>
</dbReference>
<dbReference type="InterPro" id="IPR051729">
    <property type="entry name" value="Opine/Lysopine_DH"/>
</dbReference>
<dbReference type="InterPro" id="IPR003421">
    <property type="entry name" value="Opine_DH"/>
</dbReference>
<dbReference type="Gene3D" id="3.40.50.720">
    <property type="entry name" value="NAD(P)-binding Rossmann-like Domain"/>
    <property type="match status" value="1"/>
</dbReference>
<dbReference type="InterPro" id="IPR013328">
    <property type="entry name" value="6PGD_dom2"/>
</dbReference>
<dbReference type="SUPFAM" id="SSF48179">
    <property type="entry name" value="6-phosphogluconate dehydrogenase C-terminal domain-like"/>
    <property type="match status" value="1"/>
</dbReference>
<proteinExistence type="predicted"/>
<keyword evidence="1" id="KW-0560">Oxidoreductase</keyword>
<gene>
    <name evidence="4" type="ORF">SAMN06265784_10294</name>
</gene>
<dbReference type="GO" id="GO:0016616">
    <property type="term" value="F:oxidoreductase activity, acting on the CH-OH group of donors, NAD or NADP as acceptor"/>
    <property type="evidence" value="ECO:0007669"/>
    <property type="project" value="InterPro"/>
</dbReference>
<evidence type="ECO:0000259" key="3">
    <source>
        <dbReference type="Pfam" id="PF02317"/>
    </source>
</evidence>
<dbReference type="EMBL" id="FXAT01000002">
    <property type="protein sequence ID" value="SMG21322.1"/>
    <property type="molecule type" value="Genomic_DNA"/>
</dbReference>
<evidence type="ECO:0000256" key="1">
    <source>
        <dbReference type="ARBA" id="ARBA00023002"/>
    </source>
</evidence>
<feature type="domain" description="Opine dehydrogenase" evidence="3">
    <location>
        <begin position="188"/>
        <end position="333"/>
    </location>
</feature>
<dbReference type="OrthoDB" id="6135265at2"/>
<dbReference type="Pfam" id="PF01210">
    <property type="entry name" value="NAD_Gly3P_dh_N"/>
    <property type="match status" value="1"/>
</dbReference>
<evidence type="ECO:0000313" key="4">
    <source>
        <dbReference type="EMBL" id="SMG21322.1"/>
    </source>
</evidence>
<name>A0A1X7J149_9BURK</name>
<dbReference type="GO" id="GO:0046168">
    <property type="term" value="P:glycerol-3-phosphate catabolic process"/>
    <property type="evidence" value="ECO:0007669"/>
    <property type="project" value="InterPro"/>
</dbReference>
<dbReference type="GO" id="GO:0051287">
    <property type="term" value="F:NAD binding"/>
    <property type="evidence" value="ECO:0007669"/>
    <property type="project" value="InterPro"/>
</dbReference>
<dbReference type="AlphaFoldDB" id="A0A1X7J149"/>
<organism evidence="4 5">
    <name type="scientific">Paraburkholderia susongensis</name>
    <dbReference type="NCBI Taxonomy" id="1515439"/>
    <lineage>
        <taxon>Bacteria</taxon>
        <taxon>Pseudomonadati</taxon>
        <taxon>Pseudomonadota</taxon>
        <taxon>Betaproteobacteria</taxon>
        <taxon>Burkholderiales</taxon>
        <taxon>Burkholderiaceae</taxon>
        <taxon>Paraburkholderia</taxon>
    </lineage>
</organism>
<dbReference type="SUPFAM" id="SSF51735">
    <property type="entry name" value="NAD(P)-binding Rossmann-fold domains"/>
    <property type="match status" value="1"/>
</dbReference>
<dbReference type="PANTHER" id="PTHR38015">
    <property type="entry name" value="BLR6086 PROTEIN"/>
    <property type="match status" value="1"/>
</dbReference>
<dbReference type="PANTHER" id="PTHR38015:SF1">
    <property type="entry name" value="OPINE DEHYDROGENASE DOMAIN-CONTAINING PROTEIN"/>
    <property type="match status" value="1"/>
</dbReference>
<sequence length="367" mass="39761">MKVSVLGGGHGCFAAAIDMLEKGHEVTWWRRDTAACARLRELGELNVKDWRGTRRVPVGDARGAIRLAGDLGSAVRDVRLIVIPLPSTTHESLAGQLAPLLADGQVVYLPPGTFGSYVFAKAMDDAGNRARVAFAETGTLPYLVRRHGENDVVISAYATRLPTGVLPAAAADWAFPVLKEGYPSVEPIEDALSGALMNAGPVIHPPLIMMNAGPLEHFESWDIHNEGTQASIRRVTSALDAERMAVREALGYGAPHFPLADHYASEGDEWMYGRGAHGKLTDSGDWREKIDLKTHRYMLEDTRLGLSFIVSVGRWAGVPTPVAQGLLSIASAVAERDLYREGRTLENLGLAALSREAMRDRLVRGLA</sequence>
<dbReference type="InterPro" id="IPR036291">
    <property type="entry name" value="NAD(P)-bd_dom_sf"/>
</dbReference>
<dbReference type="Pfam" id="PF02317">
    <property type="entry name" value="Octopine_DH"/>
    <property type="match status" value="1"/>
</dbReference>
<dbReference type="Proteomes" id="UP000193228">
    <property type="component" value="Unassembled WGS sequence"/>
</dbReference>
<dbReference type="STRING" id="1515439.SAMN06265784_10294"/>
<dbReference type="InterPro" id="IPR011128">
    <property type="entry name" value="G3P_DH_NAD-dep_N"/>
</dbReference>
<evidence type="ECO:0000313" key="5">
    <source>
        <dbReference type="Proteomes" id="UP000193228"/>
    </source>
</evidence>
<accession>A0A1X7J149</accession>
<dbReference type="RefSeq" id="WP_085481276.1">
    <property type="nucleotide sequence ID" value="NZ_FXAT01000002.1"/>
</dbReference>
<feature type="domain" description="Glycerol-3-phosphate dehydrogenase NAD-dependent N-terminal" evidence="2">
    <location>
        <begin position="2"/>
        <end position="106"/>
    </location>
</feature>
<protein>
    <submittedName>
        <fullName evidence="4">Opine dehydrogenase</fullName>
    </submittedName>
</protein>
<evidence type="ECO:0000259" key="2">
    <source>
        <dbReference type="Pfam" id="PF01210"/>
    </source>
</evidence>
<keyword evidence="5" id="KW-1185">Reference proteome</keyword>
<dbReference type="Gene3D" id="1.10.1040.10">
    <property type="entry name" value="N-(1-d-carboxylethyl)-l-norvaline Dehydrogenase, domain 2"/>
    <property type="match status" value="1"/>
</dbReference>
<reference evidence="5" key="1">
    <citation type="submission" date="2017-04" db="EMBL/GenBank/DDBJ databases">
        <authorList>
            <person name="Varghese N."/>
            <person name="Submissions S."/>
        </authorList>
    </citation>
    <scope>NUCLEOTIDE SEQUENCE [LARGE SCALE GENOMIC DNA]</scope>
    <source>
        <strain evidence="5">LMG 29540</strain>
    </source>
</reference>